<name>A0ABP9H0E3_9ACTN</name>
<evidence type="ECO:0000259" key="2">
    <source>
        <dbReference type="PROSITE" id="PS50022"/>
    </source>
</evidence>
<evidence type="ECO:0000256" key="1">
    <source>
        <dbReference type="SAM" id="MobiDB-lite"/>
    </source>
</evidence>
<dbReference type="PROSITE" id="PS50022">
    <property type="entry name" value="FA58C_3"/>
    <property type="match status" value="1"/>
</dbReference>
<keyword evidence="4" id="KW-1185">Reference proteome</keyword>
<protein>
    <recommendedName>
        <fullName evidence="2">F5/8 type C domain-containing protein</fullName>
    </recommendedName>
</protein>
<dbReference type="EMBL" id="BAABHS010000006">
    <property type="protein sequence ID" value="GAA4958676.1"/>
    <property type="molecule type" value="Genomic_DNA"/>
</dbReference>
<feature type="compositionally biased region" description="Polar residues" evidence="1">
    <location>
        <begin position="58"/>
        <end position="87"/>
    </location>
</feature>
<gene>
    <name evidence="3" type="ORF">GCM10023205_21710</name>
</gene>
<sequence length="183" mass="19010">MRRAITKVGAWTAVTAAAVALSWYGVRSVLRDTVFEPPRAPALGAQHSDGPPPVPPTISATARPTGSPSASRSTVPVSPAQASSPKGPTSGPAAPPNARGKADSGVDGAGPHAYEVRGGRASFTFDYSPDSATLISATPNPGWSSKVWTSEQWIRVDFTRGTATSSIFVTWNDHPPLAETYEA</sequence>
<accession>A0ABP9H0E3</accession>
<dbReference type="Proteomes" id="UP001500466">
    <property type="component" value="Unassembled WGS sequence"/>
</dbReference>
<comment type="caution">
    <text evidence="3">The sequence shown here is derived from an EMBL/GenBank/DDBJ whole genome shotgun (WGS) entry which is preliminary data.</text>
</comment>
<proteinExistence type="predicted"/>
<dbReference type="InterPro" id="IPR000421">
    <property type="entry name" value="FA58C"/>
</dbReference>
<feature type="region of interest" description="Disordered" evidence="1">
    <location>
        <begin position="40"/>
        <end position="113"/>
    </location>
</feature>
<organism evidence="3 4">
    <name type="scientific">Yinghuangia aomiensis</name>
    <dbReference type="NCBI Taxonomy" id="676205"/>
    <lineage>
        <taxon>Bacteria</taxon>
        <taxon>Bacillati</taxon>
        <taxon>Actinomycetota</taxon>
        <taxon>Actinomycetes</taxon>
        <taxon>Kitasatosporales</taxon>
        <taxon>Streptomycetaceae</taxon>
        <taxon>Yinghuangia</taxon>
    </lineage>
</organism>
<evidence type="ECO:0000313" key="3">
    <source>
        <dbReference type="EMBL" id="GAA4958676.1"/>
    </source>
</evidence>
<dbReference type="RefSeq" id="WP_425584893.1">
    <property type="nucleotide sequence ID" value="NZ_BAABHS010000006.1"/>
</dbReference>
<evidence type="ECO:0000313" key="4">
    <source>
        <dbReference type="Proteomes" id="UP001500466"/>
    </source>
</evidence>
<reference evidence="4" key="1">
    <citation type="journal article" date="2019" name="Int. J. Syst. Evol. Microbiol.">
        <title>The Global Catalogue of Microorganisms (GCM) 10K type strain sequencing project: providing services to taxonomists for standard genome sequencing and annotation.</title>
        <authorList>
            <consortium name="The Broad Institute Genomics Platform"/>
            <consortium name="The Broad Institute Genome Sequencing Center for Infectious Disease"/>
            <person name="Wu L."/>
            <person name="Ma J."/>
        </authorList>
    </citation>
    <scope>NUCLEOTIDE SEQUENCE [LARGE SCALE GENOMIC DNA]</scope>
    <source>
        <strain evidence="4">JCM 17986</strain>
    </source>
</reference>
<feature type="domain" description="F5/8 type C" evidence="2">
    <location>
        <begin position="93"/>
        <end position="183"/>
    </location>
</feature>